<dbReference type="SUPFAM" id="SSF69322">
    <property type="entry name" value="Tricorn protease domain 2"/>
    <property type="match status" value="1"/>
</dbReference>
<gene>
    <name evidence="1" type="ORF">Tco_1094218</name>
</gene>
<proteinExistence type="predicted"/>
<evidence type="ECO:0000313" key="2">
    <source>
        <dbReference type="Proteomes" id="UP001151760"/>
    </source>
</evidence>
<evidence type="ECO:0000313" key="1">
    <source>
        <dbReference type="EMBL" id="GJT98700.1"/>
    </source>
</evidence>
<dbReference type="Proteomes" id="UP001151760">
    <property type="component" value="Unassembled WGS sequence"/>
</dbReference>
<reference evidence="1" key="1">
    <citation type="journal article" date="2022" name="Int. J. Mol. Sci.">
        <title>Draft Genome of Tanacetum Coccineum: Genomic Comparison of Closely Related Tanacetum-Family Plants.</title>
        <authorList>
            <person name="Yamashiro T."/>
            <person name="Shiraishi A."/>
            <person name="Nakayama K."/>
            <person name="Satake H."/>
        </authorList>
    </citation>
    <scope>NUCLEOTIDE SEQUENCE</scope>
</reference>
<dbReference type="EMBL" id="BQNB010020701">
    <property type="protein sequence ID" value="GJT98700.1"/>
    <property type="molecule type" value="Genomic_DNA"/>
</dbReference>
<keyword evidence="2" id="KW-1185">Reference proteome</keyword>
<sequence>MLLIKGGMLLLWNPCIRRSVGILGAEYFGVFGFAVCPVTNEPTIVKISLPWKVEIFTLSSKKWTQIQCRKPRESITLRYSQVVIGSCIYRVASERISLPGGYFTEKFMIVSFDLIAKEFRAIDIPDKIIFPVPLPFRFIISKLKGSLVVIVPRGEVKVWKMEPECSFTQLYTIKTPDSYISDIVGFRKNGKLVVETQDRGGRLRFFGEKDSALEVYDPCSNDINNLGFSGQNGSFFISSYKETPHLLDHSDSCVYP</sequence>
<evidence type="ECO:0008006" key="3">
    <source>
        <dbReference type="Google" id="ProtNLM"/>
    </source>
</evidence>
<comment type="caution">
    <text evidence="1">The sequence shown here is derived from an EMBL/GenBank/DDBJ whole genome shotgun (WGS) entry which is preliminary data.</text>
</comment>
<reference evidence="1" key="2">
    <citation type="submission" date="2022-01" db="EMBL/GenBank/DDBJ databases">
        <authorList>
            <person name="Yamashiro T."/>
            <person name="Shiraishi A."/>
            <person name="Satake H."/>
            <person name="Nakayama K."/>
        </authorList>
    </citation>
    <scope>NUCLEOTIDE SEQUENCE</scope>
</reference>
<organism evidence="1 2">
    <name type="scientific">Tanacetum coccineum</name>
    <dbReference type="NCBI Taxonomy" id="301880"/>
    <lineage>
        <taxon>Eukaryota</taxon>
        <taxon>Viridiplantae</taxon>
        <taxon>Streptophyta</taxon>
        <taxon>Embryophyta</taxon>
        <taxon>Tracheophyta</taxon>
        <taxon>Spermatophyta</taxon>
        <taxon>Magnoliopsida</taxon>
        <taxon>eudicotyledons</taxon>
        <taxon>Gunneridae</taxon>
        <taxon>Pentapetalae</taxon>
        <taxon>asterids</taxon>
        <taxon>campanulids</taxon>
        <taxon>Asterales</taxon>
        <taxon>Asteraceae</taxon>
        <taxon>Asteroideae</taxon>
        <taxon>Anthemideae</taxon>
        <taxon>Anthemidinae</taxon>
        <taxon>Tanacetum</taxon>
    </lineage>
</organism>
<protein>
    <recommendedName>
        <fullName evidence="3">F-box protein</fullName>
    </recommendedName>
</protein>
<dbReference type="PANTHER" id="PTHR31672">
    <property type="entry name" value="BNACNNG10540D PROTEIN"/>
    <property type="match status" value="1"/>
</dbReference>
<dbReference type="PANTHER" id="PTHR31672:SF10">
    <property type="entry name" value="F-BOX DOMAIN-CONTAINING PROTEIN"/>
    <property type="match status" value="1"/>
</dbReference>
<dbReference type="InterPro" id="IPR050796">
    <property type="entry name" value="SCF_F-box_component"/>
</dbReference>
<name>A0ABQ5IG62_9ASTR</name>
<accession>A0ABQ5IG62</accession>